<sequence>MSEYWLKGLFGLFLLISFICFSGAAEPTGYLVYVQGGESSIVEGTDGMYEITVQDIIPFCTIIDEDEHFLAGTKHLVNESFPMDAALILRGSDGKVASMVEIVNLSIDTKVNTITFRAHPLEYYSGELLKPFSSEQGELDAAIERKTNLTALYLEIMDKTPENFWSPPFQCCYEGPQGQCYIKC</sequence>
<proteinExistence type="predicted"/>
<dbReference type="GeneID" id="97610513"/>
<evidence type="ECO:0000313" key="2">
    <source>
        <dbReference type="Proteomes" id="UP000245934"/>
    </source>
</evidence>
<evidence type="ECO:0000313" key="1">
    <source>
        <dbReference type="EMBL" id="PWR74869.1"/>
    </source>
</evidence>
<organism evidence="1 2">
    <name type="scientific">Methanospirillum stamsii</name>
    <dbReference type="NCBI Taxonomy" id="1277351"/>
    <lineage>
        <taxon>Archaea</taxon>
        <taxon>Methanobacteriati</taxon>
        <taxon>Methanobacteriota</taxon>
        <taxon>Stenosarchaea group</taxon>
        <taxon>Methanomicrobia</taxon>
        <taxon>Methanomicrobiales</taxon>
        <taxon>Methanospirillaceae</taxon>
        <taxon>Methanospirillum</taxon>
    </lineage>
</organism>
<accession>A0A2V2N4W7</accession>
<comment type="caution">
    <text evidence="1">The sequence shown here is derived from an EMBL/GenBank/DDBJ whole genome shotgun (WGS) entry which is preliminary data.</text>
</comment>
<protein>
    <submittedName>
        <fullName evidence="1">Uncharacterized protein</fullName>
    </submittedName>
</protein>
<dbReference type="RefSeq" id="WP_109940633.1">
    <property type="nucleotide sequence ID" value="NZ_CP176366.1"/>
</dbReference>
<reference evidence="1 2" key="1">
    <citation type="submission" date="2018-05" db="EMBL/GenBank/DDBJ databases">
        <title>Draft genome of Methanospirillum stamsii Pt1.</title>
        <authorList>
            <person name="Dueholm M.S."/>
            <person name="Nielsen P.H."/>
            <person name="Bakmann L.F."/>
            <person name="Otzen D.E."/>
        </authorList>
    </citation>
    <scope>NUCLEOTIDE SEQUENCE [LARGE SCALE GENOMIC DNA]</scope>
    <source>
        <strain evidence="1 2">Pt1</strain>
    </source>
</reference>
<name>A0A2V2N4W7_9EURY</name>
<dbReference type="OrthoDB" id="377568at2157"/>
<dbReference type="EMBL" id="QGMZ01000015">
    <property type="protein sequence ID" value="PWR74869.1"/>
    <property type="molecule type" value="Genomic_DNA"/>
</dbReference>
<keyword evidence="2" id="KW-1185">Reference proteome</keyword>
<dbReference type="AlphaFoldDB" id="A0A2V2N4W7"/>
<dbReference type="Proteomes" id="UP000245934">
    <property type="component" value="Unassembled WGS sequence"/>
</dbReference>
<gene>
    <name evidence="1" type="ORF">DLD82_08215</name>
</gene>